<feature type="region of interest" description="Disordered" evidence="1">
    <location>
        <begin position="1"/>
        <end position="34"/>
    </location>
</feature>
<evidence type="ECO:0000313" key="2">
    <source>
        <dbReference type="EMBL" id="KAK7941535.1"/>
    </source>
</evidence>
<comment type="caution">
    <text evidence="2">The sequence shown here is derived from an EMBL/GenBank/DDBJ whole genome shotgun (WGS) entry which is preliminary data.</text>
</comment>
<protein>
    <submittedName>
        <fullName evidence="2">Uncharacterized protein</fullName>
    </submittedName>
</protein>
<keyword evidence="3" id="KW-1185">Reference proteome</keyword>
<dbReference type="GeneID" id="92083206"/>
<accession>A0ABR1PWZ9</accession>
<dbReference type="Proteomes" id="UP001391051">
    <property type="component" value="Unassembled WGS sequence"/>
</dbReference>
<organism evidence="2 3">
    <name type="scientific">Apiospora aurea</name>
    <dbReference type="NCBI Taxonomy" id="335848"/>
    <lineage>
        <taxon>Eukaryota</taxon>
        <taxon>Fungi</taxon>
        <taxon>Dikarya</taxon>
        <taxon>Ascomycota</taxon>
        <taxon>Pezizomycotina</taxon>
        <taxon>Sordariomycetes</taxon>
        <taxon>Xylariomycetidae</taxon>
        <taxon>Amphisphaeriales</taxon>
        <taxon>Apiosporaceae</taxon>
        <taxon>Apiospora</taxon>
    </lineage>
</organism>
<reference evidence="2 3" key="1">
    <citation type="submission" date="2023-01" db="EMBL/GenBank/DDBJ databases">
        <title>Analysis of 21 Apiospora genomes using comparative genomics revels a genus with tremendous synthesis potential of carbohydrate active enzymes and secondary metabolites.</title>
        <authorList>
            <person name="Sorensen T."/>
        </authorList>
    </citation>
    <scope>NUCLEOTIDE SEQUENCE [LARGE SCALE GENOMIC DNA]</scope>
    <source>
        <strain evidence="2 3">CBS 24483</strain>
    </source>
</reference>
<dbReference type="EMBL" id="JAQQWE010000009">
    <property type="protein sequence ID" value="KAK7941535.1"/>
    <property type="molecule type" value="Genomic_DNA"/>
</dbReference>
<evidence type="ECO:0000313" key="3">
    <source>
        <dbReference type="Proteomes" id="UP001391051"/>
    </source>
</evidence>
<sequence>MSLPGGEQAEADDQHVQYDVEGSGAEDNVEGDEVVEGQRVRGYPSASGMAATEITAVGRKSFTPLDSRNAG</sequence>
<dbReference type="RefSeq" id="XP_066694287.1">
    <property type="nucleotide sequence ID" value="XM_066850144.1"/>
</dbReference>
<proteinExistence type="predicted"/>
<gene>
    <name evidence="2" type="ORF">PG986_013922</name>
</gene>
<evidence type="ECO:0000256" key="1">
    <source>
        <dbReference type="SAM" id="MobiDB-lite"/>
    </source>
</evidence>
<name>A0ABR1PWZ9_9PEZI</name>